<dbReference type="RefSeq" id="WP_188957045.1">
    <property type="nucleotide sequence ID" value="NZ_BMIB01000005.1"/>
</dbReference>
<keyword evidence="4 6" id="KW-0547">Nucleotide-binding</keyword>
<dbReference type="EC" id="2.7.1.25" evidence="2 6"/>
<dbReference type="AlphaFoldDB" id="A0A917MYF9"/>
<comment type="catalytic activity">
    <reaction evidence="1 6">
        <text>adenosine 5'-phosphosulfate + ATP = 3'-phosphoadenylyl sulfate + ADP + H(+)</text>
        <dbReference type="Rhea" id="RHEA:24152"/>
        <dbReference type="ChEBI" id="CHEBI:15378"/>
        <dbReference type="ChEBI" id="CHEBI:30616"/>
        <dbReference type="ChEBI" id="CHEBI:58243"/>
        <dbReference type="ChEBI" id="CHEBI:58339"/>
        <dbReference type="ChEBI" id="CHEBI:456216"/>
        <dbReference type="EC" id="2.7.1.25"/>
    </reaction>
</comment>
<evidence type="ECO:0000256" key="1">
    <source>
        <dbReference type="ARBA" id="ARBA00001823"/>
    </source>
</evidence>
<dbReference type="InterPro" id="IPR050512">
    <property type="entry name" value="Sulf_AdTrans/APS_kinase"/>
</dbReference>
<evidence type="ECO:0000256" key="2">
    <source>
        <dbReference type="ARBA" id="ARBA00012121"/>
    </source>
</evidence>
<comment type="caution">
    <text evidence="8">The sequence shown here is derived from an EMBL/GenBank/DDBJ whole genome shotgun (WGS) entry which is preliminary data.</text>
</comment>
<dbReference type="GO" id="GO:0004781">
    <property type="term" value="F:sulfate adenylyltransferase (ATP) activity"/>
    <property type="evidence" value="ECO:0007669"/>
    <property type="project" value="TreeGrafter"/>
</dbReference>
<protein>
    <recommendedName>
        <fullName evidence="2 6">Adenylyl-sulfate kinase</fullName>
        <ecNumber evidence="2 6">2.7.1.25</ecNumber>
    </recommendedName>
</protein>
<dbReference type="GO" id="GO:0010134">
    <property type="term" value="P:sulfate assimilation via adenylyl sulfate reduction"/>
    <property type="evidence" value="ECO:0007669"/>
    <property type="project" value="TreeGrafter"/>
</dbReference>
<dbReference type="InterPro" id="IPR027417">
    <property type="entry name" value="P-loop_NTPase"/>
</dbReference>
<dbReference type="InterPro" id="IPR059117">
    <property type="entry name" value="APS_kinase_dom"/>
</dbReference>
<evidence type="ECO:0000313" key="8">
    <source>
        <dbReference type="EMBL" id="GGH78656.1"/>
    </source>
</evidence>
<dbReference type="InterPro" id="IPR002891">
    <property type="entry name" value="APS"/>
</dbReference>
<reference evidence="8" key="2">
    <citation type="submission" date="2020-09" db="EMBL/GenBank/DDBJ databases">
        <authorList>
            <person name="Sun Q."/>
            <person name="Zhou Y."/>
        </authorList>
    </citation>
    <scope>NUCLEOTIDE SEQUENCE</scope>
    <source>
        <strain evidence="8">CGMCC 1.15290</strain>
    </source>
</reference>
<evidence type="ECO:0000256" key="6">
    <source>
        <dbReference type="RuleBase" id="RU004347"/>
    </source>
</evidence>
<dbReference type="GO" id="GO:0005524">
    <property type="term" value="F:ATP binding"/>
    <property type="evidence" value="ECO:0007669"/>
    <property type="project" value="UniProtKB-KW"/>
</dbReference>
<evidence type="ECO:0000313" key="9">
    <source>
        <dbReference type="Proteomes" id="UP000627292"/>
    </source>
</evidence>
<comment type="similarity">
    <text evidence="6">Belongs to the APS kinase family.</text>
</comment>
<keyword evidence="6 8" id="KW-0418">Kinase</keyword>
<dbReference type="Pfam" id="PF01583">
    <property type="entry name" value="APS_kinase"/>
    <property type="match status" value="1"/>
</dbReference>
<dbReference type="EMBL" id="BMIB01000005">
    <property type="protein sequence ID" value="GGH78656.1"/>
    <property type="molecule type" value="Genomic_DNA"/>
</dbReference>
<dbReference type="Proteomes" id="UP000627292">
    <property type="component" value="Unassembled WGS sequence"/>
</dbReference>
<proteinExistence type="inferred from homology"/>
<evidence type="ECO:0000256" key="4">
    <source>
        <dbReference type="ARBA" id="ARBA00022741"/>
    </source>
</evidence>
<name>A0A917MYF9_9BACT</name>
<evidence type="ECO:0000259" key="7">
    <source>
        <dbReference type="Pfam" id="PF01583"/>
    </source>
</evidence>
<keyword evidence="9" id="KW-1185">Reference proteome</keyword>
<comment type="function">
    <text evidence="6">Catalyzes the synthesis of activated sulfate.</text>
</comment>
<dbReference type="PANTHER" id="PTHR42700">
    <property type="entry name" value="SULFATE ADENYLYLTRANSFERASE"/>
    <property type="match status" value="1"/>
</dbReference>
<dbReference type="SUPFAM" id="SSF52540">
    <property type="entry name" value="P-loop containing nucleoside triphosphate hydrolases"/>
    <property type="match status" value="1"/>
</dbReference>
<comment type="pathway">
    <text evidence="6">Sulfur metabolism; hydrogen sulfide biosynthesis; sulfite from sulfate: step 2/3.</text>
</comment>
<keyword evidence="5 6" id="KW-0067">ATP-binding</keyword>
<accession>A0A917MYF9</accession>
<dbReference type="CDD" id="cd02027">
    <property type="entry name" value="APSK"/>
    <property type="match status" value="1"/>
</dbReference>
<keyword evidence="3 6" id="KW-0808">Transferase</keyword>
<feature type="domain" description="APS kinase" evidence="7">
    <location>
        <begin position="2"/>
        <end position="151"/>
    </location>
</feature>
<gene>
    <name evidence="8" type="primary">cysC</name>
    <name evidence="8" type="ORF">GCM10011379_46840</name>
</gene>
<dbReference type="Gene3D" id="3.40.50.300">
    <property type="entry name" value="P-loop containing nucleotide triphosphate hydrolases"/>
    <property type="match status" value="1"/>
</dbReference>
<organism evidence="8 9">
    <name type="scientific">Filimonas zeae</name>
    <dbReference type="NCBI Taxonomy" id="1737353"/>
    <lineage>
        <taxon>Bacteria</taxon>
        <taxon>Pseudomonadati</taxon>
        <taxon>Bacteroidota</taxon>
        <taxon>Chitinophagia</taxon>
        <taxon>Chitinophagales</taxon>
        <taxon>Chitinophagaceae</taxon>
        <taxon>Filimonas</taxon>
    </lineage>
</organism>
<evidence type="ECO:0000256" key="3">
    <source>
        <dbReference type="ARBA" id="ARBA00022679"/>
    </source>
</evidence>
<dbReference type="GO" id="GO:0005737">
    <property type="term" value="C:cytoplasm"/>
    <property type="evidence" value="ECO:0007669"/>
    <property type="project" value="TreeGrafter"/>
</dbReference>
<evidence type="ECO:0000256" key="5">
    <source>
        <dbReference type="ARBA" id="ARBA00022840"/>
    </source>
</evidence>
<dbReference type="PANTHER" id="PTHR42700:SF1">
    <property type="entry name" value="SULFATE ADENYLYLTRANSFERASE"/>
    <property type="match status" value="1"/>
</dbReference>
<reference evidence="8" key="1">
    <citation type="journal article" date="2014" name="Int. J. Syst. Evol. Microbiol.">
        <title>Complete genome sequence of Corynebacterium casei LMG S-19264T (=DSM 44701T), isolated from a smear-ripened cheese.</title>
        <authorList>
            <consortium name="US DOE Joint Genome Institute (JGI-PGF)"/>
            <person name="Walter F."/>
            <person name="Albersmeier A."/>
            <person name="Kalinowski J."/>
            <person name="Ruckert C."/>
        </authorList>
    </citation>
    <scope>NUCLEOTIDE SEQUENCE</scope>
    <source>
        <strain evidence="8">CGMCC 1.15290</strain>
    </source>
</reference>
<dbReference type="GO" id="GO:0004020">
    <property type="term" value="F:adenylylsulfate kinase activity"/>
    <property type="evidence" value="ECO:0007669"/>
    <property type="project" value="UniProtKB-EC"/>
</dbReference>
<dbReference type="NCBIfam" id="TIGR00455">
    <property type="entry name" value="apsK"/>
    <property type="match status" value="1"/>
</dbReference>
<dbReference type="GO" id="GO:0019379">
    <property type="term" value="P:sulfate assimilation, phosphoadenylyl sulfate reduction by phosphoadenylyl-sulfate reductase (thioredoxin)"/>
    <property type="evidence" value="ECO:0007669"/>
    <property type="project" value="TreeGrafter"/>
</dbReference>
<sequence>MIVQLCGMSGAGKSTLATLVKGRLQQHGIKVEVIDGDDYREVLCKDLGFSRKDRCENIRRLGFVAGRLAAHGVVVIISAINPYKEVREEIAKTYEDVKTVFVDCAVDELINRDTKGLYRKALLPEGHPDRIGNLTGINDPFDIPASPDLYINTALQEVEESAGRLFYFITSELAGSLFFFKKQHAQRYS</sequence>